<dbReference type="PANTHER" id="PTHR43646">
    <property type="entry name" value="GLYCOSYLTRANSFERASE"/>
    <property type="match status" value="1"/>
</dbReference>
<dbReference type="SUPFAM" id="SSF53448">
    <property type="entry name" value="Nucleotide-diphospho-sugar transferases"/>
    <property type="match status" value="1"/>
</dbReference>
<dbReference type="EMBL" id="BMGC01000002">
    <property type="protein sequence ID" value="GGB19146.1"/>
    <property type="molecule type" value="Genomic_DNA"/>
</dbReference>
<evidence type="ECO:0000256" key="1">
    <source>
        <dbReference type="SAM" id="Phobius"/>
    </source>
</evidence>
<keyword evidence="4" id="KW-1185">Reference proteome</keyword>
<organism evidence="3 4">
    <name type="scientific">Gordonia jinhuaensis</name>
    <dbReference type="NCBI Taxonomy" id="1517702"/>
    <lineage>
        <taxon>Bacteria</taxon>
        <taxon>Bacillati</taxon>
        <taxon>Actinomycetota</taxon>
        <taxon>Actinomycetes</taxon>
        <taxon>Mycobacteriales</taxon>
        <taxon>Gordoniaceae</taxon>
        <taxon>Gordonia</taxon>
    </lineage>
</organism>
<dbReference type="GO" id="GO:0016740">
    <property type="term" value="F:transferase activity"/>
    <property type="evidence" value="ECO:0007669"/>
    <property type="project" value="UniProtKB-KW"/>
</dbReference>
<sequence length="396" mass="41732">MARALPAAVSLTTLAITACNARTARLRATGARAEAGPAVDVFIPARDEAQRIGGLIADLRSSRGIAHLRVHILDDASADATGDVVRRAVAGDPRFDLRVSYKEPPAGWTGKSFALQRLTDAVLDEPGQADRVLVFLDADVRLEPDALADAVHAFGVGARAGRAASAGSSGLFLLSIWPAQLADDLLGRLVQPLLAWSWLATVPLDLTERRPRASTAVAIGQFLVTDERTYRSIGGHRGVAGAVAEDVALARLIRTRGGRTAVRTSRAPGGRVRCRMYDNPRQTWSGHRRWLVAAFGGPITAAAVAVGAALIWVTPALELVCRRGNSRMAGAALAAGISSRLVARRLETGHLSPVDFASATTHPAAIAISAAVVADAVVADLRGRRPVWRGRAVPRS</sequence>
<reference evidence="3" key="1">
    <citation type="journal article" date="2014" name="Int. J. Syst. Evol. Microbiol.">
        <title>Complete genome sequence of Corynebacterium casei LMG S-19264T (=DSM 44701T), isolated from a smear-ripened cheese.</title>
        <authorList>
            <consortium name="US DOE Joint Genome Institute (JGI-PGF)"/>
            <person name="Walter F."/>
            <person name="Albersmeier A."/>
            <person name="Kalinowski J."/>
            <person name="Ruckert C."/>
        </authorList>
    </citation>
    <scope>NUCLEOTIDE SEQUENCE</scope>
    <source>
        <strain evidence="3">CGMCC 1.12827</strain>
    </source>
</reference>
<dbReference type="InterPro" id="IPR001173">
    <property type="entry name" value="Glyco_trans_2-like"/>
</dbReference>
<gene>
    <name evidence="3" type="ORF">GCM10011489_04070</name>
</gene>
<comment type="caution">
    <text evidence="3">The sequence shown here is derived from an EMBL/GenBank/DDBJ whole genome shotgun (WGS) entry which is preliminary data.</text>
</comment>
<dbReference type="Pfam" id="PF00535">
    <property type="entry name" value="Glycos_transf_2"/>
    <property type="match status" value="1"/>
</dbReference>
<dbReference type="PROSITE" id="PS51257">
    <property type="entry name" value="PROKAR_LIPOPROTEIN"/>
    <property type="match status" value="1"/>
</dbReference>
<keyword evidence="1" id="KW-0812">Transmembrane</keyword>
<dbReference type="Gene3D" id="3.90.550.10">
    <property type="entry name" value="Spore Coat Polysaccharide Biosynthesis Protein SpsA, Chain A"/>
    <property type="match status" value="1"/>
</dbReference>
<evidence type="ECO:0000313" key="3">
    <source>
        <dbReference type="EMBL" id="GGB19146.1"/>
    </source>
</evidence>
<keyword evidence="1" id="KW-0472">Membrane</keyword>
<dbReference type="RefSeq" id="WP_188584914.1">
    <property type="nucleotide sequence ID" value="NZ_BMGC01000002.1"/>
</dbReference>
<proteinExistence type="predicted"/>
<reference evidence="3" key="2">
    <citation type="submission" date="2020-09" db="EMBL/GenBank/DDBJ databases">
        <authorList>
            <person name="Sun Q."/>
            <person name="Zhou Y."/>
        </authorList>
    </citation>
    <scope>NUCLEOTIDE SEQUENCE</scope>
    <source>
        <strain evidence="3">CGMCC 1.12827</strain>
    </source>
</reference>
<dbReference type="CDD" id="cd00761">
    <property type="entry name" value="Glyco_tranf_GTA_type"/>
    <property type="match status" value="1"/>
</dbReference>
<evidence type="ECO:0000259" key="2">
    <source>
        <dbReference type="Pfam" id="PF00535"/>
    </source>
</evidence>
<accession>A0A916SVK7</accession>
<keyword evidence="3" id="KW-0808">Transferase</keyword>
<dbReference type="Proteomes" id="UP000621454">
    <property type="component" value="Unassembled WGS sequence"/>
</dbReference>
<dbReference type="InterPro" id="IPR029044">
    <property type="entry name" value="Nucleotide-diphossugar_trans"/>
</dbReference>
<evidence type="ECO:0000313" key="4">
    <source>
        <dbReference type="Proteomes" id="UP000621454"/>
    </source>
</evidence>
<feature type="domain" description="Glycosyltransferase 2-like" evidence="2">
    <location>
        <begin position="41"/>
        <end position="154"/>
    </location>
</feature>
<dbReference type="AlphaFoldDB" id="A0A916SVK7"/>
<dbReference type="PANTHER" id="PTHR43646:SF3">
    <property type="entry name" value="SLR1566 PROTEIN"/>
    <property type="match status" value="1"/>
</dbReference>
<protein>
    <submittedName>
        <fullName evidence="3">Glycosyl transferase</fullName>
    </submittedName>
</protein>
<keyword evidence="1" id="KW-1133">Transmembrane helix</keyword>
<feature type="transmembrane region" description="Helical" evidence="1">
    <location>
        <begin position="290"/>
        <end position="313"/>
    </location>
</feature>
<name>A0A916SVK7_9ACTN</name>